<organism evidence="3 4">
    <name type="scientific">Limnoglobus roseus</name>
    <dbReference type="NCBI Taxonomy" id="2598579"/>
    <lineage>
        <taxon>Bacteria</taxon>
        <taxon>Pseudomonadati</taxon>
        <taxon>Planctomycetota</taxon>
        <taxon>Planctomycetia</taxon>
        <taxon>Gemmatales</taxon>
        <taxon>Gemmataceae</taxon>
        <taxon>Limnoglobus</taxon>
    </lineage>
</organism>
<feature type="domain" description="Pyrrolo-quinoline quinone repeat" evidence="2">
    <location>
        <begin position="187"/>
        <end position="302"/>
    </location>
</feature>
<dbReference type="GO" id="GO:0004674">
    <property type="term" value="F:protein serine/threonine kinase activity"/>
    <property type="evidence" value="ECO:0007669"/>
    <property type="project" value="UniProtKB-KW"/>
</dbReference>
<evidence type="ECO:0000313" key="3">
    <source>
        <dbReference type="EMBL" id="QEL18688.1"/>
    </source>
</evidence>
<dbReference type="InterPro" id="IPR015943">
    <property type="entry name" value="WD40/YVTN_repeat-like_dom_sf"/>
</dbReference>
<dbReference type="PANTHER" id="PTHR34512:SF30">
    <property type="entry name" value="OUTER MEMBRANE PROTEIN ASSEMBLY FACTOR BAMB"/>
    <property type="match status" value="1"/>
</dbReference>
<proteinExistence type="predicted"/>
<dbReference type="Gene3D" id="2.130.10.10">
    <property type="entry name" value="YVTN repeat-like/Quinoprotein amine dehydrogenase"/>
    <property type="match status" value="1"/>
</dbReference>
<evidence type="ECO:0000256" key="1">
    <source>
        <dbReference type="SAM" id="SignalP"/>
    </source>
</evidence>
<dbReference type="PANTHER" id="PTHR34512">
    <property type="entry name" value="CELL SURFACE PROTEIN"/>
    <property type="match status" value="1"/>
</dbReference>
<feature type="domain" description="Pyrrolo-quinoline quinone repeat" evidence="2">
    <location>
        <begin position="40"/>
        <end position="179"/>
    </location>
</feature>
<dbReference type="InterPro" id="IPR002372">
    <property type="entry name" value="PQQ_rpt_dom"/>
</dbReference>
<feature type="signal peptide" evidence="1">
    <location>
        <begin position="1"/>
        <end position="21"/>
    </location>
</feature>
<dbReference type="RefSeq" id="WP_149113160.1">
    <property type="nucleotide sequence ID" value="NZ_CP042425.1"/>
</dbReference>
<dbReference type="InterPro" id="IPR018391">
    <property type="entry name" value="PQQ_b-propeller_rpt"/>
</dbReference>
<evidence type="ECO:0000259" key="2">
    <source>
        <dbReference type="Pfam" id="PF13360"/>
    </source>
</evidence>
<dbReference type="InterPro" id="IPR011047">
    <property type="entry name" value="Quinoprotein_ADH-like_sf"/>
</dbReference>
<feature type="chain" id="PRO_5022706278" evidence="1">
    <location>
        <begin position="22"/>
        <end position="411"/>
    </location>
</feature>
<dbReference type="KEGG" id="lrs:PX52LOC_05723"/>
<keyword evidence="3" id="KW-0723">Serine/threonine-protein kinase</keyword>
<evidence type="ECO:0000313" key="4">
    <source>
        <dbReference type="Proteomes" id="UP000324974"/>
    </source>
</evidence>
<keyword evidence="1" id="KW-0732">Signal</keyword>
<gene>
    <name evidence="3" type="ORF">PX52LOC_05723</name>
</gene>
<keyword evidence="4" id="KW-1185">Reference proteome</keyword>
<dbReference type="Pfam" id="PF13360">
    <property type="entry name" value="PQQ_2"/>
    <property type="match status" value="2"/>
</dbReference>
<name>A0A5C1AP96_9BACT</name>
<sequence>MLRLLLSILASIVLIPPTLSADWPEFRGPNGAGQYDGPKLVTEWGPDKNVAWKTPIPGKGWSSPIVVKGKVYLSTAVPKDGGQSLHAICMDAGSGSVDWDQEVIFADAKTAGRAHAKNSYSSATPASDGTHVFVHFAHMGTACLDLKGTVVWKRTDYQYNAVHGTGGSPILVDDLVVFSADGGDQQFVAALDKATGDERWKTDRKSTASKRFSFSTPQLITANDRRVIVSGASDFIAAYDPKDGKEVWRTKYPAGGYSIAGRPILAGGRVVVQTSFDTPYLLALDTSDSPAKVAWSSKKGAPHTPTPVAFGDEVYTVTDQGFLTCLDAKTGTVHWTERLPGKGYSSSPIIANGLIYTTSEDGVGQVVEATKVGFKSVGQSALKEKTFATFAPVDGSLYVRTESQLYRFVGK</sequence>
<dbReference type="OrthoDB" id="244732at2"/>
<protein>
    <submittedName>
        <fullName evidence="3">Serine/threonine protein kinase</fullName>
    </submittedName>
</protein>
<dbReference type="SUPFAM" id="SSF50998">
    <property type="entry name" value="Quinoprotein alcohol dehydrogenase-like"/>
    <property type="match status" value="1"/>
</dbReference>
<dbReference type="Gene3D" id="2.40.10.480">
    <property type="match status" value="1"/>
</dbReference>
<dbReference type="SMART" id="SM00564">
    <property type="entry name" value="PQQ"/>
    <property type="match status" value="4"/>
</dbReference>
<dbReference type="Proteomes" id="UP000324974">
    <property type="component" value="Chromosome"/>
</dbReference>
<keyword evidence="3" id="KW-0418">Kinase</keyword>
<keyword evidence="3" id="KW-0808">Transferase</keyword>
<accession>A0A5C1AP96</accession>
<reference evidence="4" key="1">
    <citation type="submission" date="2019-08" db="EMBL/GenBank/DDBJ databases">
        <title>Limnoglobus roseus gen. nov., sp. nov., a novel freshwater planctomycete with a giant genome from the family Gemmataceae.</title>
        <authorList>
            <person name="Kulichevskaya I.S."/>
            <person name="Naumoff D.G."/>
            <person name="Miroshnikov K."/>
            <person name="Ivanova A."/>
            <person name="Philippov D.A."/>
            <person name="Hakobyan A."/>
            <person name="Rijpstra I.C."/>
            <person name="Sinninghe Damste J.S."/>
            <person name="Liesack W."/>
            <person name="Dedysh S.N."/>
        </authorList>
    </citation>
    <scope>NUCLEOTIDE SEQUENCE [LARGE SCALE GENOMIC DNA]</scope>
    <source>
        <strain evidence="4">PX52</strain>
    </source>
</reference>
<dbReference type="AlphaFoldDB" id="A0A5C1AP96"/>
<dbReference type="EMBL" id="CP042425">
    <property type="protein sequence ID" value="QEL18688.1"/>
    <property type="molecule type" value="Genomic_DNA"/>
</dbReference>